<reference evidence="3" key="1">
    <citation type="journal article" date="2021" name="Proc. Natl. Acad. Sci. U.S.A.">
        <title>A Catalog of Tens of Thousands of Viruses from Human Metagenomes Reveals Hidden Associations with Chronic Diseases.</title>
        <authorList>
            <person name="Tisza M.J."/>
            <person name="Buck C.B."/>
        </authorList>
    </citation>
    <scope>NUCLEOTIDE SEQUENCE</scope>
    <source>
        <strain evidence="3">CtZkC8</strain>
    </source>
</reference>
<proteinExistence type="predicted"/>
<organism evidence="3">
    <name type="scientific">Podoviridae sp. ctZkC8</name>
    <dbReference type="NCBI Taxonomy" id="2825259"/>
    <lineage>
        <taxon>Viruses</taxon>
        <taxon>Duplodnaviria</taxon>
        <taxon>Heunggongvirae</taxon>
        <taxon>Uroviricota</taxon>
        <taxon>Caudoviricetes</taxon>
    </lineage>
</organism>
<dbReference type="EMBL" id="BK016062">
    <property type="protein sequence ID" value="DAF91903.1"/>
    <property type="molecule type" value="Genomic_DNA"/>
</dbReference>
<feature type="coiled-coil region" evidence="1">
    <location>
        <begin position="324"/>
        <end position="358"/>
    </location>
</feature>
<evidence type="ECO:0000256" key="1">
    <source>
        <dbReference type="SAM" id="Coils"/>
    </source>
</evidence>
<feature type="compositionally biased region" description="Basic and acidic residues" evidence="2">
    <location>
        <begin position="452"/>
        <end position="462"/>
    </location>
</feature>
<name>A0A8S5UBM8_9CAUD</name>
<feature type="compositionally biased region" description="Basic and acidic residues" evidence="2">
    <location>
        <begin position="469"/>
        <end position="487"/>
    </location>
</feature>
<feature type="region of interest" description="Disordered" evidence="2">
    <location>
        <begin position="1"/>
        <end position="56"/>
    </location>
</feature>
<evidence type="ECO:0000313" key="3">
    <source>
        <dbReference type="EMBL" id="DAF91903.1"/>
    </source>
</evidence>
<evidence type="ECO:0000256" key="2">
    <source>
        <dbReference type="SAM" id="MobiDB-lite"/>
    </source>
</evidence>
<feature type="compositionally biased region" description="Low complexity" evidence="2">
    <location>
        <begin position="8"/>
        <end position="30"/>
    </location>
</feature>
<sequence>MSKKNKGAKPQSKSANKAANAAPQVEAPTVETKKEEKVEEPKVEEVQTSANPMSEFTEEVKKATARGLDPNRTVDLLNLSHSYFHDPDAAAERYGIKREVALKMDQCTAIGVMTMFAQEVALADTPWSRTMRPAVLESMAEVAKEIGVTINLKSLPAPDKDGNVTITQENVKVSAETKKKLKEEKELLEEKPELDVNKIENKMQLRKSLLIFLSERKDYLENIQKAISLYAAYLEKEKADATKGMTRIQLLHNLIELVGEAPIVMNGIGSFLYTVTATTKSPVPAFCHLKNTVTDRTTGNCEYDNHFIADVVRELVIWKANIYRAANEKSIEAVKKNLEVLKKDAKKNGQAIKDQEERLETLKNGDKVFDATIACVTEPSADPIESFLQKRAEKDQVAIKMFRSLSESLYRGTDLKGVKTDSLLANMKMQAGVITNMFRDPNMQFVNYKESEIPKLQFMKEGEAEEPKEEPKEAPKEESKEEPKTEGEPEETEESKN</sequence>
<feature type="compositionally biased region" description="Basic and acidic residues" evidence="2">
    <location>
        <begin position="31"/>
        <end position="45"/>
    </location>
</feature>
<feature type="compositionally biased region" description="Acidic residues" evidence="2">
    <location>
        <begin position="488"/>
        <end position="497"/>
    </location>
</feature>
<accession>A0A8S5UBM8</accession>
<protein>
    <submittedName>
        <fullName evidence="3">Uncharacterized protein</fullName>
    </submittedName>
</protein>
<keyword evidence="1" id="KW-0175">Coiled coil</keyword>
<feature type="region of interest" description="Disordered" evidence="2">
    <location>
        <begin position="452"/>
        <end position="497"/>
    </location>
</feature>